<dbReference type="NCBIfam" id="TIGR01428">
    <property type="entry name" value="HAD_type_II"/>
    <property type="match status" value="1"/>
</dbReference>
<proteinExistence type="predicted"/>
<dbReference type="SUPFAM" id="SSF56784">
    <property type="entry name" value="HAD-like"/>
    <property type="match status" value="1"/>
</dbReference>
<dbReference type="PRINTS" id="PR00413">
    <property type="entry name" value="HADHALOGNASE"/>
</dbReference>
<accession>A0ABM6QZH3</accession>
<gene>
    <name evidence="2" type="ORF">C1C98_14870</name>
</gene>
<dbReference type="InterPro" id="IPR006328">
    <property type="entry name" value="2-HAD"/>
</dbReference>
<dbReference type="Pfam" id="PF00702">
    <property type="entry name" value="Hydrolase"/>
    <property type="match status" value="1"/>
</dbReference>
<evidence type="ECO:0000256" key="1">
    <source>
        <dbReference type="ARBA" id="ARBA00022801"/>
    </source>
</evidence>
<dbReference type="InterPro" id="IPR051540">
    <property type="entry name" value="S-2-haloacid_dehalogenase"/>
</dbReference>
<keyword evidence="1" id="KW-0378">Hydrolase</keyword>
<dbReference type="PANTHER" id="PTHR43316">
    <property type="entry name" value="HYDROLASE, HALOACID DELAHOGENASE-RELATED"/>
    <property type="match status" value="1"/>
</dbReference>
<protein>
    <submittedName>
        <fullName evidence="2">Haloacid dehalogenase type II</fullName>
    </submittedName>
</protein>
<dbReference type="NCBIfam" id="TIGR01493">
    <property type="entry name" value="HAD-SF-IA-v2"/>
    <property type="match status" value="1"/>
</dbReference>
<dbReference type="Proteomes" id="UP000235315">
    <property type="component" value="Chromosome"/>
</dbReference>
<dbReference type="Gene3D" id="1.10.150.750">
    <property type="match status" value="1"/>
</dbReference>
<keyword evidence="3" id="KW-1185">Reference proteome</keyword>
<dbReference type="InterPro" id="IPR023214">
    <property type="entry name" value="HAD_sf"/>
</dbReference>
<dbReference type="InterPro" id="IPR006439">
    <property type="entry name" value="HAD-SF_hydro_IA"/>
</dbReference>
<evidence type="ECO:0000313" key="3">
    <source>
        <dbReference type="Proteomes" id="UP000235315"/>
    </source>
</evidence>
<dbReference type="Gene3D" id="3.40.50.1000">
    <property type="entry name" value="HAD superfamily/HAD-like"/>
    <property type="match status" value="1"/>
</dbReference>
<reference evidence="2 3" key="1">
    <citation type="submission" date="2018-01" db="EMBL/GenBank/DDBJ databases">
        <title>Tropical forage species Digitaria eriantha prevents oxidative stress under low temperature conditions by the incorporation of polyhydroxybutyrate-producing endophytic bacteria.</title>
        <authorList>
            <person name="Stritzler M."/>
            <person name="Ayub N."/>
        </authorList>
    </citation>
    <scope>NUCLEOTIDE SEQUENCE [LARGE SCALE GENOMIC DNA]</scope>
    <source>
        <strain evidence="2 3">FR1</strain>
    </source>
</reference>
<evidence type="ECO:0000313" key="2">
    <source>
        <dbReference type="EMBL" id="AUO46649.1"/>
    </source>
</evidence>
<name>A0ABM6QZH3_PSEO1</name>
<dbReference type="RefSeq" id="WP_014338210.1">
    <property type="nucleotide sequence ID" value="NC_016830.1"/>
</dbReference>
<dbReference type="EMBL" id="CP025738">
    <property type="protein sequence ID" value="AUO46649.1"/>
    <property type="molecule type" value="Genomic_DNA"/>
</dbReference>
<dbReference type="InterPro" id="IPR036412">
    <property type="entry name" value="HAD-like_sf"/>
</dbReference>
<sequence length="240" mass="26620">MTLPRALAFDVFGTVVDWHSGIAREASTFVSTYLPAVSPAEFAMQWRRLYAPALRECIKGHGGFVVLDTLHYETLVQLLTTYGLEVDQLAPEALHTLAHAWRRLDPWPDVAEGLALLRRRFAVVTLSNANVALMIAMNRYNGLQWDALLGAEFAQTYKPDPAAYLSTARALDLKPNELCLVACHHSDLAAARDCGLMTAYVDRPMEYGGAPAPDAAQAQDWDWQADSFIDLARRLQVMST</sequence>
<dbReference type="PANTHER" id="PTHR43316:SF3">
    <property type="entry name" value="HALOACID DEHALOGENASE, TYPE II (AFU_ORTHOLOGUE AFUA_2G07750)-RELATED"/>
    <property type="match status" value="1"/>
</dbReference>
<organism evidence="2 3">
    <name type="scientific">Pseudomonas ogarae (strain DSM 112162 / CECT 30235 / F113)</name>
    <dbReference type="NCBI Taxonomy" id="1114970"/>
    <lineage>
        <taxon>Bacteria</taxon>
        <taxon>Pseudomonadati</taxon>
        <taxon>Pseudomonadota</taxon>
        <taxon>Gammaproteobacteria</taxon>
        <taxon>Pseudomonadales</taxon>
        <taxon>Pseudomonadaceae</taxon>
        <taxon>Pseudomonas</taxon>
    </lineage>
</organism>